<dbReference type="SUPFAM" id="SSF46785">
    <property type="entry name" value="Winged helix' DNA-binding domain"/>
    <property type="match status" value="1"/>
</dbReference>
<gene>
    <name evidence="5" type="ORF">SAMN05444695_104322</name>
</gene>
<proteinExistence type="predicted"/>
<evidence type="ECO:0000256" key="4">
    <source>
        <dbReference type="SAM" id="MobiDB-lite"/>
    </source>
</evidence>
<dbReference type="InterPro" id="IPR036388">
    <property type="entry name" value="WH-like_DNA-bd_sf"/>
</dbReference>
<keyword evidence="1" id="KW-0805">Transcription regulation</keyword>
<dbReference type="InterPro" id="IPR000835">
    <property type="entry name" value="HTH_MarR-typ"/>
</dbReference>
<dbReference type="Gene3D" id="1.10.10.10">
    <property type="entry name" value="Winged helix-like DNA-binding domain superfamily/Winged helix DNA-binding domain"/>
    <property type="match status" value="1"/>
</dbReference>
<dbReference type="OrthoDB" id="4311144at2"/>
<feature type="compositionally biased region" description="Low complexity" evidence="4">
    <location>
        <begin position="156"/>
        <end position="174"/>
    </location>
</feature>
<accession>A0A1G8H5J5</accession>
<dbReference type="InterPro" id="IPR011991">
    <property type="entry name" value="ArsR-like_HTH"/>
</dbReference>
<keyword evidence="6" id="KW-1185">Reference proteome</keyword>
<dbReference type="PROSITE" id="PS50995">
    <property type="entry name" value="HTH_MARR_2"/>
    <property type="match status" value="1"/>
</dbReference>
<evidence type="ECO:0000256" key="3">
    <source>
        <dbReference type="ARBA" id="ARBA00023163"/>
    </source>
</evidence>
<dbReference type="SMART" id="SM00347">
    <property type="entry name" value="HTH_MARR"/>
    <property type="match status" value="1"/>
</dbReference>
<dbReference type="PRINTS" id="PR00598">
    <property type="entry name" value="HTHMARR"/>
</dbReference>
<dbReference type="CDD" id="cd00090">
    <property type="entry name" value="HTH_ARSR"/>
    <property type="match status" value="1"/>
</dbReference>
<feature type="region of interest" description="Disordered" evidence="4">
    <location>
        <begin position="137"/>
        <end position="174"/>
    </location>
</feature>
<dbReference type="RefSeq" id="WP_072740206.1">
    <property type="nucleotide sequence ID" value="NZ_CP048813.1"/>
</dbReference>
<dbReference type="InterPro" id="IPR023187">
    <property type="entry name" value="Tscrpt_reg_MarR-type_CS"/>
</dbReference>
<dbReference type="Pfam" id="PF12802">
    <property type="entry name" value="MarR_2"/>
    <property type="match status" value="1"/>
</dbReference>
<evidence type="ECO:0000313" key="5">
    <source>
        <dbReference type="EMBL" id="SDI01883.1"/>
    </source>
</evidence>
<reference evidence="5 6" key="1">
    <citation type="submission" date="2016-10" db="EMBL/GenBank/DDBJ databases">
        <authorList>
            <person name="de Groot N.N."/>
        </authorList>
    </citation>
    <scope>NUCLEOTIDE SEQUENCE [LARGE SCALE GENOMIC DNA]</scope>
    <source>
        <strain evidence="5 6">DSM 44892</strain>
    </source>
</reference>
<dbReference type="PANTHER" id="PTHR39515:SF2">
    <property type="entry name" value="HTH-TYPE TRANSCRIPTIONAL REGULATOR RV0880"/>
    <property type="match status" value="1"/>
</dbReference>
<evidence type="ECO:0000256" key="1">
    <source>
        <dbReference type="ARBA" id="ARBA00023015"/>
    </source>
</evidence>
<dbReference type="InterPro" id="IPR052526">
    <property type="entry name" value="HTH-type_Bedaq_tolerance"/>
</dbReference>
<organism evidence="5 6">
    <name type="scientific">Rhodococcus triatomae</name>
    <dbReference type="NCBI Taxonomy" id="300028"/>
    <lineage>
        <taxon>Bacteria</taxon>
        <taxon>Bacillati</taxon>
        <taxon>Actinomycetota</taxon>
        <taxon>Actinomycetes</taxon>
        <taxon>Mycobacteriales</taxon>
        <taxon>Nocardiaceae</taxon>
        <taxon>Rhodococcus</taxon>
    </lineage>
</organism>
<dbReference type="Proteomes" id="UP000183263">
    <property type="component" value="Unassembled WGS sequence"/>
</dbReference>
<keyword evidence="3" id="KW-0804">Transcription</keyword>
<dbReference type="GO" id="GO:0003677">
    <property type="term" value="F:DNA binding"/>
    <property type="evidence" value="ECO:0007669"/>
    <property type="project" value="UniProtKB-KW"/>
</dbReference>
<feature type="compositionally biased region" description="Basic and acidic residues" evidence="4">
    <location>
        <begin position="137"/>
        <end position="146"/>
    </location>
</feature>
<dbReference type="AlphaFoldDB" id="A0A1G8H5J5"/>
<evidence type="ECO:0000313" key="6">
    <source>
        <dbReference type="Proteomes" id="UP000183263"/>
    </source>
</evidence>
<dbReference type="GO" id="GO:0003700">
    <property type="term" value="F:DNA-binding transcription factor activity"/>
    <property type="evidence" value="ECO:0007669"/>
    <property type="project" value="InterPro"/>
</dbReference>
<dbReference type="EMBL" id="FNDN01000004">
    <property type="protein sequence ID" value="SDI01883.1"/>
    <property type="molecule type" value="Genomic_DNA"/>
</dbReference>
<sequence>MSVTRPTSEDLVDEIFLFGRALRDALNAGESGSLPPALNGVLFVLAGHGECRQNELASELYVSQSSLSRQIAELVDLGLVERRPDPSDGRAFRIDVSEQGCSYIREIKAARASQLQSLLDGWTEEDAAAAAISVRRLRETLTERQPRSTPSPAPSSSPTASSGATFSSTGTPHA</sequence>
<protein>
    <submittedName>
        <fullName evidence="5">DNA-binding transcriptional regulator, MarR family</fullName>
    </submittedName>
</protein>
<dbReference type="PROSITE" id="PS01117">
    <property type="entry name" value="HTH_MARR_1"/>
    <property type="match status" value="1"/>
</dbReference>
<name>A0A1G8H5J5_9NOCA</name>
<evidence type="ECO:0000256" key="2">
    <source>
        <dbReference type="ARBA" id="ARBA00023125"/>
    </source>
</evidence>
<keyword evidence="2 5" id="KW-0238">DNA-binding</keyword>
<dbReference type="InterPro" id="IPR036390">
    <property type="entry name" value="WH_DNA-bd_sf"/>
</dbReference>
<dbReference type="PANTHER" id="PTHR39515">
    <property type="entry name" value="CONSERVED PROTEIN"/>
    <property type="match status" value="1"/>
</dbReference>